<dbReference type="InterPro" id="IPR011041">
    <property type="entry name" value="Quinoprot_gluc/sorb_DH_b-prop"/>
</dbReference>
<dbReference type="SUPFAM" id="SSF56988">
    <property type="entry name" value="Anthrax protective antigen"/>
    <property type="match status" value="1"/>
</dbReference>
<dbReference type="SUPFAM" id="SSF50952">
    <property type="entry name" value="Soluble quinoprotein glucose dehydrogenase"/>
    <property type="match status" value="1"/>
</dbReference>
<feature type="domain" description="PA14" evidence="2">
    <location>
        <begin position="765"/>
        <end position="918"/>
    </location>
</feature>
<accession>A0ABT8R2R4</accession>
<dbReference type="SMART" id="SM00089">
    <property type="entry name" value="PKD"/>
    <property type="match status" value="2"/>
</dbReference>
<dbReference type="Gene3D" id="2.60.120.430">
    <property type="entry name" value="Galactose-binding lectin"/>
    <property type="match status" value="2"/>
</dbReference>
<comment type="caution">
    <text evidence="3">The sequence shown here is derived from an EMBL/GenBank/DDBJ whole genome shotgun (WGS) entry which is preliminary data.</text>
</comment>
<evidence type="ECO:0000259" key="1">
    <source>
        <dbReference type="PROSITE" id="PS50093"/>
    </source>
</evidence>
<dbReference type="InterPro" id="IPR022409">
    <property type="entry name" value="PKD/Chitinase_dom"/>
</dbReference>
<evidence type="ECO:0000313" key="3">
    <source>
        <dbReference type="EMBL" id="MDO1446391.1"/>
    </source>
</evidence>
<proteinExistence type="predicted"/>
<keyword evidence="4" id="KW-1185">Reference proteome</keyword>
<evidence type="ECO:0000313" key="4">
    <source>
        <dbReference type="Proteomes" id="UP001168528"/>
    </source>
</evidence>
<dbReference type="PANTHER" id="PTHR19328">
    <property type="entry name" value="HEDGEHOG-INTERACTING PROTEIN"/>
    <property type="match status" value="1"/>
</dbReference>
<dbReference type="PROSITE" id="PS50093">
    <property type="entry name" value="PKD"/>
    <property type="match status" value="1"/>
</dbReference>
<dbReference type="Pfam" id="PF07691">
    <property type="entry name" value="PA14"/>
    <property type="match status" value="1"/>
</dbReference>
<dbReference type="PROSITE" id="PS51820">
    <property type="entry name" value="PA14"/>
    <property type="match status" value="1"/>
</dbReference>
<feature type="domain" description="PKD" evidence="1">
    <location>
        <begin position="570"/>
        <end position="623"/>
    </location>
</feature>
<dbReference type="InterPro" id="IPR000601">
    <property type="entry name" value="PKD_dom"/>
</dbReference>
<dbReference type="Proteomes" id="UP001168528">
    <property type="component" value="Unassembled WGS sequence"/>
</dbReference>
<dbReference type="InterPro" id="IPR011658">
    <property type="entry name" value="PA14_dom"/>
</dbReference>
<dbReference type="InterPro" id="IPR035986">
    <property type="entry name" value="PKD_dom_sf"/>
</dbReference>
<dbReference type="InterPro" id="IPR013783">
    <property type="entry name" value="Ig-like_fold"/>
</dbReference>
<sequence length="1424" mass="152575">MFQFYFCKQLSKLYCHAYGYLIVKTTNLVYNKLNYLSLGHFTAKHLLIVCLMGLLSQAPQVHAQTPPTGFSSVLVSSQWNEAVGITFNTSGQKMFVWERTGKVWVVEKEQKQLLLDISQEVGGWHDHGLLGFTLHPQFDQNGYFYLFYLVDRHYLMNFGTGSYNPNSNSYFSATIARVTRYTATKTTSGYQSSGRKIIIGETKSTGIPSLSRSHVTGSLVFGTDGTLLVATGDGSTSSALDVGGISPNSYAAQAIADGIITSKEDVGAFRAQILESMNGKILRIDPETGRGIPSNPFYEPSNPGSIKSKIWAMGLRNPFRMAIAPGTGSHLAEEGKPGILYVGDVGWFVWEEINIVDKPGLNFGWPIFEGLTYNTSYNGTKISNFYAPNPLNGINGCTQPYFYFQDLLKQATPTGTASFTNPCNATQPIPSSIKTFVHARPILDWNHLQGGPARTGTFSGGRAAEVGIGTSGSPIAGKQFGGTSSTAGVFYTADAYPAAYHNTYFHGDYGKGWIKNIALDNTYKPTAVRSFIDSGAVVVSMAVNPADGNLYYVNFGSEIRKVVYSANRQPVAVASASKTYGPSPLSVQFTGSNSSDPEGAPLSYEWNFGDGSSSTSANPSHSFNATTGVPAKYTVILKVKDDKGLTSQTSLVISPNNTPPRVSIVSPANNSLYLITSQSTYTLKASVTDTEHGSTQLAYQWQTTLHHDDHTHPEPIDTRKEATTTLDPAGCDGDTYFYTISLIVTDAGGLASSDEIKLYPNCGTTSNPPIIREFWANISGTSVSAIPVNTPPTSTSQLTLLEGPTNEAENYGSRIRAFVHPPVSGNYTFYIASDDNSELWLSTNESPATKKKIAYISGYTSPRQWNKFTTQKSVSIALQAGKKYYLEVLHKEGVVGDHVSVGWDLPDQTQERPIPGSRLSPYSGSTASPSFYRAINLNGAALSIDGRAYEASATAANFSFSGRTFANQTISLTPSTDASRSTMIRSSIFATASSQASIAVGALPAGSYELYVYVWEDNTAERYNLSLEGQSIVSSYTSGAGGSWAKLGPFRTTIKDGTLNLVASGGAANLSGIELWKVSSTTSNQSPTISISSPAANATFSAPATITINANAADTDGSISKVEFFQGNTKLGEDSSSPYSFTWSNVAAGSYLLTAKATDNSGATKTSGSVQVSVTGLNFYRAINLNGAALSIDGRAYEASATAANFSFSGRTFANQTISLTPSTDASRSTMIRSSIFATASSQASIAVGALPAGSYELYVYVWEDNTAERYNLSLEGQSIVSSYTSGAGGSWAKLGPFRTTITDGTLNLVASGGAANLSGIELWKVTSSAQRIAAEAESALVEVFPNPFSHSLTIRFQLQNSDDVKVELYHPTGTLAKTLYEGRAEAGQLNEVAFHSQTLPDGLYMIRLVTPGNVYYKKVMLIK</sequence>
<protein>
    <submittedName>
        <fullName evidence="3">PQQ-dependent sugar dehydrogenase</fullName>
    </submittedName>
</protein>
<dbReference type="EMBL" id="JAUKPO010000004">
    <property type="protein sequence ID" value="MDO1446391.1"/>
    <property type="molecule type" value="Genomic_DNA"/>
</dbReference>
<dbReference type="RefSeq" id="WP_302037197.1">
    <property type="nucleotide sequence ID" value="NZ_JAUKPO010000004.1"/>
</dbReference>
<dbReference type="SUPFAM" id="SSF49299">
    <property type="entry name" value="PKD domain"/>
    <property type="match status" value="1"/>
</dbReference>
<dbReference type="NCBIfam" id="TIGR04183">
    <property type="entry name" value="Por_Secre_tail"/>
    <property type="match status" value="1"/>
</dbReference>
<gene>
    <name evidence="3" type="ORF">Q0590_09035</name>
</gene>
<name>A0ABT8R2R4_9BACT</name>
<dbReference type="Gene3D" id="2.60.120.1560">
    <property type="match status" value="1"/>
</dbReference>
<reference evidence="3" key="1">
    <citation type="submission" date="2023-07" db="EMBL/GenBank/DDBJ databases">
        <title>The genome sequence of Rhodocytophaga aerolata KACC 12507.</title>
        <authorList>
            <person name="Zhang X."/>
        </authorList>
    </citation>
    <scope>NUCLEOTIDE SEQUENCE</scope>
    <source>
        <strain evidence="3">KACC 12507</strain>
    </source>
</reference>
<dbReference type="InterPro" id="IPR026444">
    <property type="entry name" value="Secre_tail"/>
</dbReference>
<dbReference type="Pfam" id="PF07995">
    <property type="entry name" value="GSDH"/>
    <property type="match status" value="1"/>
</dbReference>
<dbReference type="Gene3D" id="2.60.40.10">
    <property type="entry name" value="Immunoglobulins"/>
    <property type="match status" value="3"/>
</dbReference>
<dbReference type="PANTHER" id="PTHR19328:SF13">
    <property type="entry name" value="HIPL1 PROTEIN"/>
    <property type="match status" value="1"/>
</dbReference>
<organism evidence="3 4">
    <name type="scientific">Rhodocytophaga aerolata</name>
    <dbReference type="NCBI Taxonomy" id="455078"/>
    <lineage>
        <taxon>Bacteria</taxon>
        <taxon>Pseudomonadati</taxon>
        <taxon>Bacteroidota</taxon>
        <taxon>Cytophagia</taxon>
        <taxon>Cytophagales</taxon>
        <taxon>Rhodocytophagaceae</taxon>
        <taxon>Rhodocytophaga</taxon>
    </lineage>
</organism>
<dbReference type="Pfam" id="PF17957">
    <property type="entry name" value="Big_7"/>
    <property type="match status" value="1"/>
</dbReference>
<dbReference type="Pfam" id="PF18911">
    <property type="entry name" value="PKD_4"/>
    <property type="match status" value="1"/>
</dbReference>
<dbReference type="InterPro" id="IPR037524">
    <property type="entry name" value="PA14/GLEYA"/>
</dbReference>
<dbReference type="SMART" id="SM00758">
    <property type="entry name" value="PA14"/>
    <property type="match status" value="1"/>
</dbReference>
<dbReference type="InterPro" id="IPR011042">
    <property type="entry name" value="6-blade_b-propeller_TolB-like"/>
</dbReference>
<dbReference type="InterPro" id="IPR012938">
    <property type="entry name" value="Glc/Sorbosone_DH"/>
</dbReference>
<evidence type="ECO:0000259" key="2">
    <source>
        <dbReference type="PROSITE" id="PS51820"/>
    </source>
</evidence>
<dbReference type="CDD" id="cd00146">
    <property type="entry name" value="PKD"/>
    <property type="match status" value="1"/>
</dbReference>
<dbReference type="Gene3D" id="2.120.10.30">
    <property type="entry name" value="TolB, C-terminal domain"/>
    <property type="match status" value="1"/>
</dbReference>